<feature type="compositionally biased region" description="Basic and acidic residues" evidence="1">
    <location>
        <begin position="45"/>
        <end position="62"/>
    </location>
</feature>
<gene>
    <name evidence="2" type="ORF">AVDCRST_MAG18-5128</name>
</gene>
<accession>A0A6N3IPJ7</accession>
<sequence length="62" mass="6631">AGAGTTLSRIGATPRRRHRPRPGRPARPAAAGRARAHRAGGPGPGRRDPCHRADRRSPPREL</sequence>
<reference evidence="2" key="1">
    <citation type="submission" date="2020-02" db="EMBL/GenBank/DDBJ databases">
        <authorList>
            <person name="Meier V. D."/>
        </authorList>
    </citation>
    <scope>NUCLEOTIDE SEQUENCE</scope>
    <source>
        <strain evidence="2">AVDCRST_MAG18</strain>
    </source>
</reference>
<evidence type="ECO:0000313" key="2">
    <source>
        <dbReference type="EMBL" id="CAA9590686.1"/>
    </source>
</evidence>
<feature type="region of interest" description="Disordered" evidence="1">
    <location>
        <begin position="1"/>
        <end position="62"/>
    </location>
</feature>
<name>A0A6N3IPJ7_9BACT</name>
<feature type="non-terminal residue" evidence="2">
    <location>
        <position position="62"/>
    </location>
</feature>
<protein>
    <submittedName>
        <fullName evidence="2">Uncharacterized protein</fullName>
    </submittedName>
</protein>
<evidence type="ECO:0000256" key="1">
    <source>
        <dbReference type="SAM" id="MobiDB-lite"/>
    </source>
</evidence>
<feature type="non-terminal residue" evidence="2">
    <location>
        <position position="1"/>
    </location>
</feature>
<feature type="compositionally biased region" description="Basic residues" evidence="1">
    <location>
        <begin position="14"/>
        <end position="24"/>
    </location>
</feature>
<proteinExistence type="predicted"/>
<organism evidence="2">
    <name type="scientific">uncultured Thermomicrobiales bacterium</name>
    <dbReference type="NCBI Taxonomy" id="1645740"/>
    <lineage>
        <taxon>Bacteria</taxon>
        <taxon>Pseudomonadati</taxon>
        <taxon>Thermomicrobiota</taxon>
        <taxon>Thermomicrobia</taxon>
        <taxon>Thermomicrobiales</taxon>
        <taxon>environmental samples</taxon>
    </lineage>
</organism>
<dbReference type="AlphaFoldDB" id="A0A6N3IPJ7"/>
<dbReference type="EMBL" id="CADCWN010000412">
    <property type="protein sequence ID" value="CAA9590686.1"/>
    <property type="molecule type" value="Genomic_DNA"/>
</dbReference>